<reference evidence="1" key="1">
    <citation type="submission" date="2014-05" db="EMBL/GenBank/DDBJ databases">
        <authorList>
            <person name="Chronopoulou M."/>
        </authorList>
    </citation>
    <scope>NUCLEOTIDE SEQUENCE</scope>
    <source>
        <tissue evidence="1">Whole organism</tissue>
    </source>
</reference>
<dbReference type="AlphaFoldDB" id="A0A0K2T0L5"/>
<sequence length="39" mass="4688">PYNLLLSTLIIFNCFSLQKGRRGFSVLFNYIIYSKYRTH</sequence>
<organism evidence="1">
    <name type="scientific">Lepeophtheirus salmonis</name>
    <name type="common">Salmon louse</name>
    <name type="synonym">Caligus salmonis</name>
    <dbReference type="NCBI Taxonomy" id="72036"/>
    <lineage>
        <taxon>Eukaryota</taxon>
        <taxon>Metazoa</taxon>
        <taxon>Ecdysozoa</taxon>
        <taxon>Arthropoda</taxon>
        <taxon>Crustacea</taxon>
        <taxon>Multicrustacea</taxon>
        <taxon>Hexanauplia</taxon>
        <taxon>Copepoda</taxon>
        <taxon>Siphonostomatoida</taxon>
        <taxon>Caligidae</taxon>
        <taxon>Lepeophtheirus</taxon>
    </lineage>
</organism>
<evidence type="ECO:0000313" key="1">
    <source>
        <dbReference type="EMBL" id="CDW19574.1"/>
    </source>
</evidence>
<feature type="non-terminal residue" evidence="1">
    <location>
        <position position="39"/>
    </location>
</feature>
<name>A0A0K2T0L5_LEPSM</name>
<dbReference type="EMBL" id="HACA01002213">
    <property type="protein sequence ID" value="CDW19574.1"/>
    <property type="molecule type" value="Transcribed_RNA"/>
</dbReference>
<accession>A0A0K2T0L5</accession>
<protein>
    <submittedName>
        <fullName evidence="1">Uncharacterized protein</fullName>
    </submittedName>
</protein>
<feature type="non-terminal residue" evidence="1">
    <location>
        <position position="1"/>
    </location>
</feature>
<proteinExistence type="predicted"/>